<accession>A0A6N7EPG1</accession>
<dbReference type="OrthoDB" id="9804790at2"/>
<gene>
    <name evidence="5" type="ORF">GB881_13440</name>
</gene>
<keyword evidence="6" id="KW-1185">Reference proteome</keyword>
<evidence type="ECO:0000256" key="3">
    <source>
        <dbReference type="ARBA" id="ARBA00023002"/>
    </source>
</evidence>
<dbReference type="PROSITE" id="PS00062">
    <property type="entry name" value="ALDOKETO_REDUCTASE_2"/>
    <property type="match status" value="1"/>
</dbReference>
<dbReference type="PRINTS" id="PR00069">
    <property type="entry name" value="ALDKETRDTASE"/>
</dbReference>
<dbReference type="InterPro" id="IPR036812">
    <property type="entry name" value="NAD(P)_OxRdtase_dom_sf"/>
</dbReference>
<keyword evidence="2" id="KW-0521">NADP</keyword>
<dbReference type="PANTHER" id="PTHR43827:SF3">
    <property type="entry name" value="NADP-DEPENDENT OXIDOREDUCTASE DOMAIN-CONTAINING PROTEIN"/>
    <property type="match status" value="1"/>
</dbReference>
<dbReference type="Proteomes" id="UP000437709">
    <property type="component" value="Unassembled WGS sequence"/>
</dbReference>
<dbReference type="EMBL" id="WHPC01000060">
    <property type="protein sequence ID" value="MPV38036.1"/>
    <property type="molecule type" value="Genomic_DNA"/>
</dbReference>
<dbReference type="InterPro" id="IPR023210">
    <property type="entry name" value="NADP_OxRdtase_dom"/>
</dbReference>
<evidence type="ECO:0000256" key="1">
    <source>
        <dbReference type="ARBA" id="ARBA00007905"/>
    </source>
</evidence>
<dbReference type="PANTHER" id="PTHR43827">
    <property type="entry name" value="2,5-DIKETO-D-GLUCONIC ACID REDUCTASE"/>
    <property type="match status" value="1"/>
</dbReference>
<dbReference type="FunFam" id="3.20.20.100:FF:000002">
    <property type="entry name" value="2,5-diketo-D-gluconic acid reductase A"/>
    <property type="match status" value="1"/>
</dbReference>
<evidence type="ECO:0000256" key="2">
    <source>
        <dbReference type="ARBA" id="ARBA00022857"/>
    </source>
</evidence>
<dbReference type="GO" id="GO:0016616">
    <property type="term" value="F:oxidoreductase activity, acting on the CH-OH group of donors, NAD or NADP as acceptor"/>
    <property type="evidence" value="ECO:0007669"/>
    <property type="project" value="UniProtKB-ARBA"/>
</dbReference>
<organism evidence="5 6">
    <name type="scientific">Georgenia subflava</name>
    <dbReference type="NCBI Taxonomy" id="1622177"/>
    <lineage>
        <taxon>Bacteria</taxon>
        <taxon>Bacillati</taxon>
        <taxon>Actinomycetota</taxon>
        <taxon>Actinomycetes</taxon>
        <taxon>Micrococcales</taxon>
        <taxon>Bogoriellaceae</taxon>
        <taxon>Georgenia</taxon>
    </lineage>
</organism>
<dbReference type="PROSITE" id="PS00063">
    <property type="entry name" value="ALDOKETO_REDUCTASE_3"/>
    <property type="match status" value="1"/>
</dbReference>
<dbReference type="Gene3D" id="3.20.20.100">
    <property type="entry name" value="NADP-dependent oxidoreductase domain"/>
    <property type="match status" value="1"/>
</dbReference>
<evidence type="ECO:0000259" key="4">
    <source>
        <dbReference type="Pfam" id="PF00248"/>
    </source>
</evidence>
<dbReference type="SUPFAM" id="SSF51430">
    <property type="entry name" value="NAD(P)-linked oxidoreductase"/>
    <property type="match status" value="1"/>
</dbReference>
<dbReference type="InterPro" id="IPR018170">
    <property type="entry name" value="Aldo/ket_reductase_CS"/>
</dbReference>
<comment type="caution">
    <text evidence="5">The sequence shown here is derived from an EMBL/GenBank/DDBJ whole genome shotgun (WGS) entry which is preliminary data.</text>
</comment>
<dbReference type="Pfam" id="PF00248">
    <property type="entry name" value="Aldo_ket_red"/>
    <property type="match status" value="1"/>
</dbReference>
<sequence>MDVSTLTLNNGVPMPRLGYGLFLTPPQDAAELVSEALRAGYRLIDTAAAYGNERGVGEAIRHSGLDRSEIFIETKVWISDFGYDETLHAFDKSATKLGVDPIDLLLLHQALPSHFDRTIDAYHALERLLDEGLVRAIGVSNFMAEHLDRLLAETSIVPAVNQLELPPYFHQAELRAKGEQLGIVSQGWSPIGGVINYEDTAFSSPLEDPVILDIADAHAKNPAQVVSRWHLQTGRSVIPKSTKPERIAQNFDVFDFKLTDVDITRIDALAASALRSCRQLSRATACGSSWRAAPSRPVQRGIDAARDLGSSNRPCRSRRQAAPRGQLVARWRRSCSRRL</sequence>
<keyword evidence="3" id="KW-0560">Oxidoreductase</keyword>
<feature type="domain" description="NADP-dependent oxidoreductase" evidence="4">
    <location>
        <begin position="24"/>
        <end position="270"/>
    </location>
</feature>
<proteinExistence type="inferred from homology"/>
<comment type="similarity">
    <text evidence="1">Belongs to the aldo/keto reductase family.</text>
</comment>
<name>A0A6N7EPG1_9MICO</name>
<dbReference type="PROSITE" id="PS00798">
    <property type="entry name" value="ALDOKETO_REDUCTASE_1"/>
    <property type="match status" value="1"/>
</dbReference>
<protein>
    <submittedName>
        <fullName evidence="5">Aldo/keto reductase</fullName>
    </submittedName>
</protein>
<reference evidence="5 6" key="1">
    <citation type="submission" date="2019-10" db="EMBL/GenBank/DDBJ databases">
        <title>Georgenia wutianyii sp. nov. and Georgenia yuyongxinii sp. nov. isolated from plateau pika (Ochotona curzoniae) in the Qinghai-Tibet plateau of China.</title>
        <authorList>
            <person name="Tian Z."/>
        </authorList>
    </citation>
    <scope>NUCLEOTIDE SEQUENCE [LARGE SCALE GENOMIC DNA]</scope>
    <source>
        <strain evidence="5 6">JCM 19765</strain>
    </source>
</reference>
<dbReference type="InterPro" id="IPR020471">
    <property type="entry name" value="AKR"/>
</dbReference>
<evidence type="ECO:0000313" key="6">
    <source>
        <dbReference type="Proteomes" id="UP000437709"/>
    </source>
</evidence>
<dbReference type="AlphaFoldDB" id="A0A6N7EPG1"/>
<evidence type="ECO:0000313" key="5">
    <source>
        <dbReference type="EMBL" id="MPV38036.1"/>
    </source>
</evidence>